<accession>A0A518I3V2</accession>
<name>A0A518I3V2_9BACT</name>
<dbReference type="AlphaFoldDB" id="A0A518I3V2"/>
<evidence type="ECO:0000313" key="3">
    <source>
        <dbReference type="Proteomes" id="UP000319004"/>
    </source>
</evidence>
<gene>
    <name evidence="2" type="ORF">Enr13x_76470</name>
</gene>
<protein>
    <submittedName>
        <fullName evidence="2">Uncharacterized protein</fullName>
    </submittedName>
</protein>
<keyword evidence="1" id="KW-0472">Membrane</keyword>
<keyword evidence="1" id="KW-1133">Transmembrane helix</keyword>
<dbReference type="EMBL" id="CP037423">
    <property type="protein sequence ID" value="QDV47736.1"/>
    <property type="molecule type" value="Genomic_DNA"/>
</dbReference>
<organism evidence="2 3">
    <name type="scientific">Stieleria neptunia</name>
    <dbReference type="NCBI Taxonomy" id="2527979"/>
    <lineage>
        <taxon>Bacteria</taxon>
        <taxon>Pseudomonadati</taxon>
        <taxon>Planctomycetota</taxon>
        <taxon>Planctomycetia</taxon>
        <taxon>Pirellulales</taxon>
        <taxon>Pirellulaceae</taxon>
        <taxon>Stieleria</taxon>
    </lineage>
</organism>
<keyword evidence="1" id="KW-0812">Transmembrane</keyword>
<dbReference type="KEGG" id="snep:Enr13x_76470"/>
<sequence length="39" mass="4391">MNIYGWIVMACSVGSVITLLTYCLYRVMTLPPVPDDEPE</sequence>
<keyword evidence="3" id="KW-1185">Reference proteome</keyword>
<evidence type="ECO:0000313" key="2">
    <source>
        <dbReference type="EMBL" id="QDV47736.1"/>
    </source>
</evidence>
<proteinExistence type="predicted"/>
<dbReference type="Proteomes" id="UP000319004">
    <property type="component" value="Chromosome"/>
</dbReference>
<evidence type="ECO:0000256" key="1">
    <source>
        <dbReference type="SAM" id="Phobius"/>
    </source>
</evidence>
<feature type="transmembrane region" description="Helical" evidence="1">
    <location>
        <begin position="6"/>
        <end position="25"/>
    </location>
</feature>
<reference evidence="2 3" key="1">
    <citation type="submission" date="2019-03" db="EMBL/GenBank/DDBJ databases">
        <title>Deep-cultivation of Planctomycetes and their phenomic and genomic characterization uncovers novel biology.</title>
        <authorList>
            <person name="Wiegand S."/>
            <person name="Jogler M."/>
            <person name="Boedeker C."/>
            <person name="Pinto D."/>
            <person name="Vollmers J."/>
            <person name="Rivas-Marin E."/>
            <person name="Kohn T."/>
            <person name="Peeters S.H."/>
            <person name="Heuer A."/>
            <person name="Rast P."/>
            <person name="Oberbeckmann S."/>
            <person name="Bunk B."/>
            <person name="Jeske O."/>
            <person name="Meyerdierks A."/>
            <person name="Storesund J.E."/>
            <person name="Kallscheuer N."/>
            <person name="Luecker S."/>
            <person name="Lage O.M."/>
            <person name="Pohl T."/>
            <person name="Merkel B.J."/>
            <person name="Hornburger P."/>
            <person name="Mueller R.-W."/>
            <person name="Bruemmer F."/>
            <person name="Labrenz M."/>
            <person name="Spormann A.M."/>
            <person name="Op den Camp H."/>
            <person name="Overmann J."/>
            <person name="Amann R."/>
            <person name="Jetten M.S.M."/>
            <person name="Mascher T."/>
            <person name="Medema M.H."/>
            <person name="Devos D.P."/>
            <person name="Kaster A.-K."/>
            <person name="Ovreas L."/>
            <person name="Rohde M."/>
            <person name="Galperin M.Y."/>
            <person name="Jogler C."/>
        </authorList>
    </citation>
    <scope>NUCLEOTIDE SEQUENCE [LARGE SCALE GENOMIC DNA]</scope>
    <source>
        <strain evidence="2 3">Enr13</strain>
    </source>
</reference>